<sequence length="134" mass="13908">MSDAMPSSMKILLGLGLLTLLLPSALPLRCYVCSTAPTNEQCNRNNQTCPPLENRCLTIIDIRGSSRTISKQCATPSTCTGVVTTSGLDANGDGVLAECCRNSNLCNVNGAGSISARKALPALSLLVLLGLVAQ</sequence>
<keyword evidence="1 2" id="KW-0732">Signal</keyword>
<evidence type="ECO:0000313" key="5">
    <source>
        <dbReference type="Proteomes" id="UP000694546"/>
    </source>
</evidence>
<dbReference type="PANTHER" id="PTHR16983">
    <property type="entry name" value="UPAR/LY6 DOMAIN-CONTAINING PROTEIN"/>
    <property type="match status" value="1"/>
</dbReference>
<dbReference type="SUPFAM" id="SSF57302">
    <property type="entry name" value="Snake toxin-like"/>
    <property type="match status" value="1"/>
</dbReference>
<dbReference type="GeneTree" id="ENSGT00690000103986"/>
<evidence type="ECO:0000256" key="2">
    <source>
        <dbReference type="SAM" id="SignalP"/>
    </source>
</evidence>
<reference evidence="4" key="2">
    <citation type="submission" date="2025-09" db="UniProtKB">
        <authorList>
            <consortium name="Ensembl"/>
        </authorList>
    </citation>
    <scope>IDENTIFICATION</scope>
</reference>
<dbReference type="GeneID" id="115545922"/>
<feature type="domain" description="UPAR/Ly6" evidence="3">
    <location>
        <begin position="28"/>
        <end position="121"/>
    </location>
</feature>
<dbReference type="InterPro" id="IPR051110">
    <property type="entry name" value="Ly-6/neurotoxin-like_GPI-ap"/>
</dbReference>
<dbReference type="Gene3D" id="2.10.60.10">
    <property type="entry name" value="CD59"/>
    <property type="match status" value="1"/>
</dbReference>
<dbReference type="Ensembl" id="ENSGMOT00000026861.1">
    <property type="protein sequence ID" value="ENSGMOP00000032822.1"/>
    <property type="gene ID" value="ENSGMOG00000035024.1"/>
</dbReference>
<evidence type="ECO:0000256" key="1">
    <source>
        <dbReference type="ARBA" id="ARBA00022729"/>
    </source>
</evidence>
<dbReference type="OrthoDB" id="10002433at2759"/>
<accession>A0A8C5AMK2</accession>
<dbReference type="InterPro" id="IPR016054">
    <property type="entry name" value="LY6_UPA_recep-like"/>
</dbReference>
<organism evidence="4 5">
    <name type="scientific">Gadus morhua</name>
    <name type="common">Atlantic cod</name>
    <dbReference type="NCBI Taxonomy" id="8049"/>
    <lineage>
        <taxon>Eukaryota</taxon>
        <taxon>Metazoa</taxon>
        <taxon>Chordata</taxon>
        <taxon>Craniata</taxon>
        <taxon>Vertebrata</taxon>
        <taxon>Euteleostomi</taxon>
        <taxon>Actinopterygii</taxon>
        <taxon>Neopterygii</taxon>
        <taxon>Teleostei</taxon>
        <taxon>Neoteleostei</taxon>
        <taxon>Acanthomorphata</taxon>
        <taxon>Zeiogadaria</taxon>
        <taxon>Gadariae</taxon>
        <taxon>Gadiformes</taxon>
        <taxon>Gadoidei</taxon>
        <taxon>Gadidae</taxon>
        <taxon>Gadus</taxon>
    </lineage>
</organism>
<dbReference type="RefSeq" id="XP_030215289.1">
    <property type="nucleotide sequence ID" value="XM_030359429.1"/>
</dbReference>
<dbReference type="Pfam" id="PF16975">
    <property type="entry name" value="UPAR_LY6_2"/>
    <property type="match status" value="1"/>
</dbReference>
<evidence type="ECO:0000259" key="3">
    <source>
        <dbReference type="SMART" id="SM00134"/>
    </source>
</evidence>
<dbReference type="OMA" id="TTNDACN"/>
<dbReference type="KEGG" id="gmh:115545922"/>
<name>A0A8C5AMK2_GADMO</name>
<dbReference type="Proteomes" id="UP000694546">
    <property type="component" value="Chromosome 6"/>
</dbReference>
<proteinExistence type="predicted"/>
<dbReference type="SMART" id="SM00134">
    <property type="entry name" value="LU"/>
    <property type="match status" value="1"/>
</dbReference>
<dbReference type="GO" id="GO:0098552">
    <property type="term" value="C:side of membrane"/>
    <property type="evidence" value="ECO:0007669"/>
    <property type="project" value="UniProtKB-KW"/>
</dbReference>
<feature type="chain" id="PRO_5034978557" evidence="2">
    <location>
        <begin position="28"/>
        <end position="134"/>
    </location>
</feature>
<evidence type="ECO:0000313" key="4">
    <source>
        <dbReference type="Ensembl" id="ENSGMOP00000032822.1"/>
    </source>
</evidence>
<dbReference type="PANTHER" id="PTHR16983:SF10">
    <property type="entry name" value="PROTEIN QUIVER"/>
    <property type="match status" value="1"/>
</dbReference>
<reference evidence="4" key="1">
    <citation type="submission" date="2025-08" db="UniProtKB">
        <authorList>
            <consortium name="Ensembl"/>
        </authorList>
    </citation>
    <scope>IDENTIFICATION</scope>
</reference>
<dbReference type="InterPro" id="IPR045860">
    <property type="entry name" value="Snake_toxin-like_sf"/>
</dbReference>
<dbReference type="AlphaFoldDB" id="A0A8C5AMK2"/>
<gene>
    <name evidence="4" type="primary">LOC115545922</name>
</gene>
<keyword evidence="5" id="KW-1185">Reference proteome</keyword>
<protein>
    <submittedName>
        <fullName evidence="4">Lymphocyte antigen 6D-like</fullName>
    </submittedName>
</protein>
<feature type="signal peptide" evidence="2">
    <location>
        <begin position="1"/>
        <end position="27"/>
    </location>
</feature>